<gene>
    <name evidence="4" type="ORF">BJ212DRAFT_106638</name>
</gene>
<name>A0A9P7EEG6_9AGAM</name>
<organism evidence="4 5">
    <name type="scientific">Suillus subaureus</name>
    <dbReference type="NCBI Taxonomy" id="48587"/>
    <lineage>
        <taxon>Eukaryota</taxon>
        <taxon>Fungi</taxon>
        <taxon>Dikarya</taxon>
        <taxon>Basidiomycota</taxon>
        <taxon>Agaricomycotina</taxon>
        <taxon>Agaricomycetes</taxon>
        <taxon>Agaricomycetidae</taxon>
        <taxon>Boletales</taxon>
        <taxon>Suillineae</taxon>
        <taxon>Suillaceae</taxon>
        <taxon>Suillus</taxon>
    </lineage>
</organism>
<accession>A0A9P7EEG6</accession>
<dbReference type="InterPro" id="IPR013087">
    <property type="entry name" value="Znf_C2H2_type"/>
</dbReference>
<sequence>MNMSRGQATVDFSNSGSILESNEPPSYTGDCQVPLARSHPYGSPPHHIPGPPFFPPLPHQPHSYPDHSQFFPLSLQESVRDSDERDELDVHTLQNAQYQHSDTSVGDENMPAGPVATQVVETMQQYHAIYIPEEETLHDIRNTPMSFQTLDVSSPPVDNLPQWAQSQSSDFQHSAMAQAHSHPAQNGLAANYKNDLSAGRSAESSIVMDSDTSAGGQSNASYPLQVGNFRGHARPVGFLDGIIADSDGTQYLSEDARLEPFSFVPYDTAVPSKRKLTEAGKKVGTRNSGARKRRRARSTKGVFGQYVLADANATVMVKPLIDHRPVDISGRRTHDAEGEVLRTRKYGVMEIDDPHRARSATVAKDLPAGLTCVRACEWTDQPCGLYVEMSKERVKGHLLQWHGVSADLMAPCKFKGCSDRSSMQSLGRHVTTVHYATSSKCDYCGEDFSRSDSATRHHRACDSIMSAAESEGDMFKLRPPKTILHGYIVPARNAK</sequence>
<feature type="domain" description="C2H2-type" evidence="3">
    <location>
        <begin position="439"/>
        <end position="470"/>
    </location>
</feature>
<evidence type="ECO:0000256" key="1">
    <source>
        <dbReference type="PROSITE-ProRule" id="PRU00042"/>
    </source>
</evidence>
<evidence type="ECO:0000313" key="5">
    <source>
        <dbReference type="Proteomes" id="UP000807769"/>
    </source>
</evidence>
<dbReference type="Proteomes" id="UP000807769">
    <property type="component" value="Unassembled WGS sequence"/>
</dbReference>
<dbReference type="OrthoDB" id="2674533at2759"/>
<evidence type="ECO:0000259" key="3">
    <source>
        <dbReference type="PROSITE" id="PS50157"/>
    </source>
</evidence>
<dbReference type="EMBL" id="JABBWG010000011">
    <property type="protein sequence ID" value="KAG1818730.1"/>
    <property type="molecule type" value="Genomic_DNA"/>
</dbReference>
<keyword evidence="1" id="KW-0863">Zinc-finger</keyword>
<keyword evidence="5" id="KW-1185">Reference proteome</keyword>
<keyword evidence="1" id="KW-0862">Zinc</keyword>
<dbReference type="GO" id="GO:0008270">
    <property type="term" value="F:zinc ion binding"/>
    <property type="evidence" value="ECO:0007669"/>
    <property type="project" value="UniProtKB-KW"/>
</dbReference>
<feature type="compositionally biased region" description="Pro residues" evidence="2">
    <location>
        <begin position="42"/>
        <end position="59"/>
    </location>
</feature>
<dbReference type="AlphaFoldDB" id="A0A9P7EEG6"/>
<feature type="compositionally biased region" description="Polar residues" evidence="2">
    <location>
        <begin position="1"/>
        <end position="25"/>
    </location>
</feature>
<comment type="caution">
    <text evidence="4">The sequence shown here is derived from an EMBL/GenBank/DDBJ whole genome shotgun (WGS) entry which is preliminary data.</text>
</comment>
<evidence type="ECO:0000256" key="2">
    <source>
        <dbReference type="SAM" id="MobiDB-lite"/>
    </source>
</evidence>
<dbReference type="RefSeq" id="XP_041194602.1">
    <property type="nucleotide sequence ID" value="XM_041328979.1"/>
</dbReference>
<evidence type="ECO:0000313" key="4">
    <source>
        <dbReference type="EMBL" id="KAG1818730.1"/>
    </source>
</evidence>
<proteinExistence type="predicted"/>
<reference evidence="4" key="1">
    <citation type="journal article" date="2020" name="New Phytol.">
        <title>Comparative genomics reveals dynamic genome evolution in host specialist ectomycorrhizal fungi.</title>
        <authorList>
            <person name="Lofgren L.A."/>
            <person name="Nguyen N.H."/>
            <person name="Vilgalys R."/>
            <person name="Ruytinx J."/>
            <person name="Liao H.L."/>
            <person name="Branco S."/>
            <person name="Kuo A."/>
            <person name="LaButti K."/>
            <person name="Lipzen A."/>
            <person name="Andreopoulos W."/>
            <person name="Pangilinan J."/>
            <person name="Riley R."/>
            <person name="Hundley H."/>
            <person name="Na H."/>
            <person name="Barry K."/>
            <person name="Grigoriev I.V."/>
            <person name="Stajich J.E."/>
            <person name="Kennedy P.G."/>
        </authorList>
    </citation>
    <scope>NUCLEOTIDE SEQUENCE</scope>
    <source>
        <strain evidence="4">MN1</strain>
    </source>
</reference>
<dbReference type="GeneID" id="64622996"/>
<dbReference type="PROSITE" id="PS50157">
    <property type="entry name" value="ZINC_FINGER_C2H2_2"/>
    <property type="match status" value="1"/>
</dbReference>
<keyword evidence="1" id="KW-0479">Metal-binding</keyword>
<protein>
    <recommendedName>
        <fullName evidence="3">C2H2-type domain-containing protein</fullName>
    </recommendedName>
</protein>
<feature type="region of interest" description="Disordered" evidence="2">
    <location>
        <begin position="1"/>
        <end position="67"/>
    </location>
</feature>